<evidence type="ECO:0008006" key="4">
    <source>
        <dbReference type="Google" id="ProtNLM"/>
    </source>
</evidence>
<organism evidence="2 3">
    <name type="scientific">Pseudokineococcus basanitobsidens</name>
    <dbReference type="NCBI Taxonomy" id="1926649"/>
    <lineage>
        <taxon>Bacteria</taxon>
        <taxon>Bacillati</taxon>
        <taxon>Actinomycetota</taxon>
        <taxon>Actinomycetes</taxon>
        <taxon>Kineosporiales</taxon>
        <taxon>Kineosporiaceae</taxon>
        <taxon>Pseudokineococcus</taxon>
    </lineage>
</organism>
<gene>
    <name evidence="2" type="ORF">WDZ17_00710</name>
</gene>
<keyword evidence="3" id="KW-1185">Reference proteome</keyword>
<dbReference type="EMBL" id="JBBIAA010000001">
    <property type="protein sequence ID" value="MEJ5943814.1"/>
    <property type="molecule type" value="Genomic_DNA"/>
</dbReference>
<accession>A0ABU8RFF7</accession>
<evidence type="ECO:0000313" key="2">
    <source>
        <dbReference type="EMBL" id="MEJ5943814.1"/>
    </source>
</evidence>
<keyword evidence="1" id="KW-0472">Membrane</keyword>
<dbReference type="RefSeq" id="WP_339573206.1">
    <property type="nucleotide sequence ID" value="NZ_JBBIAA010000001.1"/>
</dbReference>
<keyword evidence="1" id="KW-1133">Transmembrane helix</keyword>
<keyword evidence="1" id="KW-0812">Transmembrane</keyword>
<sequence length="193" mass="20099">MKRSVLGLDRFLILLLGLVLLVSGVAVGAWGLGYLSTVWSGAPDELSTTPATDVLSASWWGWAALAGGVVLGLLAVWWLVAHRTHHSIGPLRLPGTGSQGRLTLDGSAAADVAADVIARTRGVHSAKGKTIADRGQLVADLHVTVEPDADLRGVAEATDAAMADLAVVLGRSDVRSRVTLDVARSARQQSRVS</sequence>
<proteinExistence type="predicted"/>
<protein>
    <recommendedName>
        <fullName evidence="4">Alkaline shock family protein YloU</fullName>
    </recommendedName>
</protein>
<reference evidence="2 3" key="1">
    <citation type="journal article" date="2017" name="Int. J. Syst. Evol. Microbiol.">
        <title>Pseudokineococcus basanitobsidens sp. nov., isolated from volcanic rock.</title>
        <authorList>
            <person name="Lee D.W."/>
            <person name="Park M.Y."/>
            <person name="Kim J.J."/>
            <person name="Kim B.S."/>
        </authorList>
    </citation>
    <scope>NUCLEOTIDE SEQUENCE [LARGE SCALE GENOMIC DNA]</scope>
    <source>
        <strain evidence="2 3">DSM 103726</strain>
    </source>
</reference>
<evidence type="ECO:0000256" key="1">
    <source>
        <dbReference type="SAM" id="Phobius"/>
    </source>
</evidence>
<feature type="transmembrane region" description="Helical" evidence="1">
    <location>
        <begin position="59"/>
        <end position="80"/>
    </location>
</feature>
<evidence type="ECO:0000313" key="3">
    <source>
        <dbReference type="Proteomes" id="UP001387100"/>
    </source>
</evidence>
<name>A0ABU8RFF7_9ACTN</name>
<comment type="caution">
    <text evidence="2">The sequence shown here is derived from an EMBL/GenBank/DDBJ whole genome shotgun (WGS) entry which is preliminary data.</text>
</comment>
<feature type="transmembrane region" description="Helical" evidence="1">
    <location>
        <begin position="12"/>
        <end position="39"/>
    </location>
</feature>
<dbReference type="Proteomes" id="UP001387100">
    <property type="component" value="Unassembled WGS sequence"/>
</dbReference>